<gene>
    <name evidence="1" type="ORF">QOZ94_002726</name>
</gene>
<dbReference type="SUPFAM" id="SSF53335">
    <property type="entry name" value="S-adenosyl-L-methionine-dependent methyltransferases"/>
    <property type="match status" value="1"/>
</dbReference>
<dbReference type="RefSeq" id="WP_237347612.1">
    <property type="nucleotide sequence ID" value="NZ_JABWGX010000043.1"/>
</dbReference>
<evidence type="ECO:0000313" key="1">
    <source>
        <dbReference type="EMBL" id="MDQ0505926.1"/>
    </source>
</evidence>
<keyword evidence="2" id="KW-1185">Reference proteome</keyword>
<name>A0ABU0LFL6_XANAG</name>
<dbReference type="InterPro" id="IPR029063">
    <property type="entry name" value="SAM-dependent_MTases_sf"/>
</dbReference>
<dbReference type="Pfam" id="PF13489">
    <property type="entry name" value="Methyltransf_23"/>
    <property type="match status" value="1"/>
</dbReference>
<dbReference type="GO" id="GO:0032259">
    <property type="term" value="P:methylation"/>
    <property type="evidence" value="ECO:0007669"/>
    <property type="project" value="UniProtKB-KW"/>
</dbReference>
<reference evidence="1 2" key="1">
    <citation type="submission" date="2023-07" db="EMBL/GenBank/DDBJ databases">
        <title>Genomic Encyclopedia of Type Strains, Phase IV (KMG-IV): sequencing the most valuable type-strain genomes for metagenomic binning, comparative biology and taxonomic classification.</title>
        <authorList>
            <person name="Goeker M."/>
        </authorList>
    </citation>
    <scope>NUCLEOTIDE SEQUENCE [LARGE SCALE GENOMIC DNA]</scope>
    <source>
        <strain evidence="1 2">DSM 3770</strain>
    </source>
</reference>
<dbReference type="CDD" id="cd02440">
    <property type="entry name" value="AdoMet_MTases"/>
    <property type="match status" value="1"/>
</dbReference>
<dbReference type="GO" id="GO:0008168">
    <property type="term" value="F:methyltransferase activity"/>
    <property type="evidence" value="ECO:0007669"/>
    <property type="project" value="UniProtKB-KW"/>
</dbReference>
<dbReference type="EMBL" id="JAUSVY010000005">
    <property type="protein sequence ID" value="MDQ0505926.1"/>
    <property type="molecule type" value="Genomic_DNA"/>
</dbReference>
<evidence type="ECO:0000313" key="2">
    <source>
        <dbReference type="Proteomes" id="UP001241747"/>
    </source>
</evidence>
<keyword evidence="1" id="KW-0489">Methyltransferase</keyword>
<dbReference type="Gene3D" id="3.40.50.150">
    <property type="entry name" value="Vaccinia Virus protein VP39"/>
    <property type="match status" value="1"/>
</dbReference>
<sequence length="285" mass="31776">MRLDAMFRTVLGRRRPEGADAPAPKDSTPNHGRKRAFRAALASLELVEIARREAHAAPRLLDIGGAHGIHARFFRKSIPGLEVDIIDARATGTPLVFTGFYENYQPATPYDFIWASHVLEHVQNPGVFLAKLRRDLKPGGWVGLTVPPLKHEMTFAHVTLWNAGLLLINLIRSGFDCSDAHVATDGYNVSVLVQNTGKRVRSHFDALPQGVTRTGNYFEGRIDRLNWTVNSLDPFAPRAVVPAATDPAEIIRRHPDVSFVRTSARREHPGFLYLDHEMGEVHPVH</sequence>
<organism evidence="1 2">
    <name type="scientific">Xanthobacter agilis</name>
    <dbReference type="NCBI Taxonomy" id="47492"/>
    <lineage>
        <taxon>Bacteria</taxon>
        <taxon>Pseudomonadati</taxon>
        <taxon>Pseudomonadota</taxon>
        <taxon>Alphaproteobacteria</taxon>
        <taxon>Hyphomicrobiales</taxon>
        <taxon>Xanthobacteraceae</taxon>
        <taxon>Xanthobacter</taxon>
    </lineage>
</organism>
<proteinExistence type="predicted"/>
<keyword evidence="1" id="KW-0808">Transferase</keyword>
<comment type="caution">
    <text evidence="1">The sequence shown here is derived from an EMBL/GenBank/DDBJ whole genome shotgun (WGS) entry which is preliminary data.</text>
</comment>
<protein>
    <submittedName>
        <fullName evidence="1">SAM-dependent methyltransferase</fullName>
    </submittedName>
</protein>
<accession>A0ABU0LFL6</accession>
<dbReference type="Proteomes" id="UP001241747">
    <property type="component" value="Unassembled WGS sequence"/>
</dbReference>